<name>B9Y636_9FIRM</name>
<reference evidence="1 2" key="2">
    <citation type="submission" date="2009-02" db="EMBL/GenBank/DDBJ databases">
        <title>Draft genome sequence of Holdemania filiformis DSM 12042.</title>
        <authorList>
            <person name="Sudarsanam P."/>
            <person name="Ley R."/>
            <person name="Guruge J."/>
            <person name="Turnbaugh P.J."/>
            <person name="Mahowald M."/>
            <person name="Liep D."/>
            <person name="Gordon J."/>
        </authorList>
    </citation>
    <scope>NUCLEOTIDE SEQUENCE [LARGE SCALE GENOMIC DNA]</scope>
    <source>
        <strain evidence="1 2">DSM 12042</strain>
    </source>
</reference>
<protein>
    <submittedName>
        <fullName evidence="1">Putative esterase</fullName>
    </submittedName>
</protein>
<proteinExistence type="predicted"/>
<dbReference type="InterPro" id="IPR050583">
    <property type="entry name" value="Mycobacterial_A85_antigen"/>
</dbReference>
<dbReference type="eggNOG" id="COG0627">
    <property type="taxonomic scope" value="Bacteria"/>
</dbReference>
<accession>B9Y636</accession>
<dbReference type="Pfam" id="PF00756">
    <property type="entry name" value="Esterase"/>
    <property type="match status" value="1"/>
</dbReference>
<dbReference type="ESTHER" id="9firm-b9y636">
    <property type="family name" value="A85-EsteraseD-FGH"/>
</dbReference>
<dbReference type="AlphaFoldDB" id="B9Y636"/>
<dbReference type="InterPro" id="IPR029058">
    <property type="entry name" value="AB_hydrolase_fold"/>
</dbReference>
<organism evidence="1 2">
    <name type="scientific">Holdemania filiformis DSM 12042</name>
    <dbReference type="NCBI Taxonomy" id="545696"/>
    <lineage>
        <taxon>Bacteria</taxon>
        <taxon>Bacillati</taxon>
        <taxon>Bacillota</taxon>
        <taxon>Erysipelotrichia</taxon>
        <taxon>Erysipelotrichales</taxon>
        <taxon>Erysipelotrichaceae</taxon>
        <taxon>Holdemania</taxon>
    </lineage>
</organism>
<dbReference type="HOGENOM" id="CLU_037618_3_0_9"/>
<sequence length="286" mass="33018">MTLIHMNFRSWCLNTNTDVAVILPSIKQGESAQAYYRSQKKYPVLWLLHGTLGCYNDYLRRTNIELYATENDLIVVMPSALNSNYSNWSNVIPPFHMFDYLTEELMPLIYGWFPASDRREDNFICGLSMGARGASKYAFNHPEKFAACSCMSGVPSDIRTIMEEGAQNPFYAREKITVEQAGGLDSFLNSYENVWDKVETVAKMTNPPRFYFCCGTDDGVYPNWLHFKDYAEKIGLSAVFDEREGYGHEWRFWELELQETLNFFGFHQGKKQQKAKPQEKLDGTLV</sequence>
<dbReference type="GO" id="GO:0016747">
    <property type="term" value="F:acyltransferase activity, transferring groups other than amino-acyl groups"/>
    <property type="evidence" value="ECO:0007669"/>
    <property type="project" value="TreeGrafter"/>
</dbReference>
<dbReference type="PANTHER" id="PTHR48098:SF1">
    <property type="entry name" value="DIACYLGLYCEROL ACYLTRANSFERASE_MYCOLYLTRANSFERASE AG85A"/>
    <property type="match status" value="1"/>
</dbReference>
<reference evidence="1 2" key="1">
    <citation type="submission" date="2008-12" db="EMBL/GenBank/DDBJ databases">
        <authorList>
            <person name="Fulton L."/>
            <person name="Clifton S."/>
            <person name="Fulton B."/>
            <person name="Xu J."/>
            <person name="Minx P."/>
            <person name="Pepin K.H."/>
            <person name="Johnson M."/>
            <person name="Bhonagiri V."/>
            <person name="Nash W.E."/>
            <person name="Mardis E.R."/>
            <person name="Wilson R.K."/>
        </authorList>
    </citation>
    <scope>NUCLEOTIDE SEQUENCE [LARGE SCALE GENOMIC DNA]</scope>
    <source>
        <strain evidence="1 2">DSM 12042</strain>
    </source>
</reference>
<dbReference type="RefSeq" id="WP_006058471.1">
    <property type="nucleotide sequence ID" value="NZ_GG657554.1"/>
</dbReference>
<evidence type="ECO:0000313" key="1">
    <source>
        <dbReference type="EMBL" id="EEF68568.1"/>
    </source>
</evidence>
<dbReference type="Gene3D" id="3.40.50.1820">
    <property type="entry name" value="alpha/beta hydrolase"/>
    <property type="match status" value="1"/>
</dbReference>
<evidence type="ECO:0000313" key="2">
    <source>
        <dbReference type="Proteomes" id="UP000005950"/>
    </source>
</evidence>
<dbReference type="PANTHER" id="PTHR48098">
    <property type="entry name" value="ENTEROCHELIN ESTERASE-RELATED"/>
    <property type="match status" value="1"/>
</dbReference>
<dbReference type="Proteomes" id="UP000005950">
    <property type="component" value="Unassembled WGS sequence"/>
</dbReference>
<gene>
    <name evidence="1" type="ORF">HOLDEFILI_01268</name>
</gene>
<dbReference type="STRING" id="545696.HOLDEFILI_01268"/>
<dbReference type="InterPro" id="IPR000801">
    <property type="entry name" value="Esterase-like"/>
</dbReference>
<comment type="caution">
    <text evidence="1">The sequence shown here is derived from an EMBL/GenBank/DDBJ whole genome shotgun (WGS) entry which is preliminary data.</text>
</comment>
<dbReference type="EMBL" id="ACCF01000074">
    <property type="protein sequence ID" value="EEF68568.1"/>
    <property type="molecule type" value="Genomic_DNA"/>
</dbReference>
<dbReference type="SUPFAM" id="SSF53474">
    <property type="entry name" value="alpha/beta-Hydrolases"/>
    <property type="match status" value="1"/>
</dbReference>
<dbReference type="OrthoDB" id="9803578at2"/>